<accession>A0ABP0G1A1</accession>
<organism evidence="1 2">
    <name type="scientific">Clavelina lepadiformis</name>
    <name type="common">Light-bulb sea squirt</name>
    <name type="synonym">Ascidia lepadiformis</name>
    <dbReference type="NCBI Taxonomy" id="159417"/>
    <lineage>
        <taxon>Eukaryota</taxon>
        <taxon>Metazoa</taxon>
        <taxon>Chordata</taxon>
        <taxon>Tunicata</taxon>
        <taxon>Ascidiacea</taxon>
        <taxon>Aplousobranchia</taxon>
        <taxon>Clavelinidae</taxon>
        <taxon>Clavelina</taxon>
    </lineage>
</organism>
<name>A0ABP0G1A1_CLALP</name>
<comment type="caution">
    <text evidence="1">The sequence shown here is derived from an EMBL/GenBank/DDBJ whole genome shotgun (WGS) entry which is preliminary data.</text>
</comment>
<keyword evidence="2" id="KW-1185">Reference proteome</keyword>
<dbReference type="Gene3D" id="1.25.40.420">
    <property type="match status" value="1"/>
</dbReference>
<protein>
    <submittedName>
        <fullName evidence="1">Uncharacterized protein</fullName>
    </submittedName>
</protein>
<reference evidence="1 2" key="1">
    <citation type="submission" date="2024-02" db="EMBL/GenBank/DDBJ databases">
        <authorList>
            <person name="Daric V."/>
            <person name="Darras S."/>
        </authorList>
    </citation>
    <scope>NUCLEOTIDE SEQUENCE [LARGE SCALE GENOMIC DNA]</scope>
</reference>
<dbReference type="Proteomes" id="UP001642483">
    <property type="component" value="Unassembled WGS sequence"/>
</dbReference>
<sequence>MLQIDDVSRACLKFLELGFRLFGVPINEINQDWLYTAYVEWTKYDLVNCSAHFPDLFAKINLNFVSNKLLDDVISNEKLVIENCQCSKIL</sequence>
<dbReference type="EMBL" id="CAWYQH010000098">
    <property type="protein sequence ID" value="CAK8684663.1"/>
    <property type="molecule type" value="Genomic_DNA"/>
</dbReference>
<evidence type="ECO:0000313" key="1">
    <source>
        <dbReference type="EMBL" id="CAK8684663.1"/>
    </source>
</evidence>
<gene>
    <name evidence="1" type="ORF">CVLEPA_LOCUS15642</name>
</gene>
<evidence type="ECO:0000313" key="2">
    <source>
        <dbReference type="Proteomes" id="UP001642483"/>
    </source>
</evidence>
<proteinExistence type="predicted"/>